<dbReference type="RefSeq" id="WP_201280833.1">
    <property type="nucleotide sequence ID" value="NZ_RHLK01000044.1"/>
</dbReference>
<evidence type="ECO:0000313" key="2">
    <source>
        <dbReference type="EMBL" id="MVP02610.1"/>
    </source>
</evidence>
<feature type="domain" description="Transposase DDE" evidence="1">
    <location>
        <begin position="5"/>
        <end position="65"/>
    </location>
</feature>
<feature type="non-terminal residue" evidence="2">
    <location>
        <position position="1"/>
    </location>
</feature>
<protein>
    <submittedName>
        <fullName evidence="2">IS5/IS1182 family transposase</fullName>
    </submittedName>
</protein>
<dbReference type="AlphaFoldDB" id="A0A7X3FN07"/>
<evidence type="ECO:0000259" key="1">
    <source>
        <dbReference type="Pfam" id="PF13751"/>
    </source>
</evidence>
<dbReference type="InterPro" id="IPR025668">
    <property type="entry name" value="Tnp_DDE_dom"/>
</dbReference>
<organism evidence="2 3">
    <name type="scientific">Paenibacillus lutrae</name>
    <dbReference type="NCBI Taxonomy" id="2078573"/>
    <lineage>
        <taxon>Bacteria</taxon>
        <taxon>Bacillati</taxon>
        <taxon>Bacillota</taxon>
        <taxon>Bacilli</taxon>
        <taxon>Bacillales</taxon>
        <taxon>Paenibacillaceae</taxon>
        <taxon>Paenibacillus</taxon>
    </lineage>
</organism>
<evidence type="ECO:0000313" key="3">
    <source>
        <dbReference type="Proteomes" id="UP000490800"/>
    </source>
</evidence>
<name>A0A7X3FN07_9BACL</name>
<dbReference type="Proteomes" id="UP000490800">
    <property type="component" value="Unassembled WGS sequence"/>
</dbReference>
<comment type="caution">
    <text evidence="2">The sequence shown here is derived from an EMBL/GenBank/DDBJ whole genome shotgun (WGS) entry which is preliminary data.</text>
</comment>
<sequence>LTNRDGYQVYRSNPERCKSCSFLNQCTESKDFKKRVSRHIWADYLEEAEHLRHTERNKRIYSKRKE</sequence>
<dbReference type="Pfam" id="PF13751">
    <property type="entry name" value="DDE_Tnp_1_6"/>
    <property type="match status" value="1"/>
</dbReference>
<keyword evidence="3" id="KW-1185">Reference proteome</keyword>
<reference evidence="2 3" key="1">
    <citation type="journal article" date="2019" name="Microorganisms">
        <title>Paenibacillus lutrae sp. nov., A Chitinolytic Species Isolated from A River Otter in Castril Natural Park, Granada, Spain.</title>
        <authorList>
            <person name="Rodriguez M."/>
            <person name="Reina J.C."/>
            <person name="Bejar V."/>
            <person name="Llamas I."/>
        </authorList>
    </citation>
    <scope>NUCLEOTIDE SEQUENCE [LARGE SCALE GENOMIC DNA]</scope>
    <source>
        <strain evidence="2 3">N10</strain>
    </source>
</reference>
<proteinExistence type="predicted"/>
<feature type="non-terminal residue" evidence="2">
    <location>
        <position position="66"/>
    </location>
</feature>
<accession>A0A7X3FN07</accession>
<dbReference type="EMBL" id="RHLK01000044">
    <property type="protein sequence ID" value="MVP02610.1"/>
    <property type="molecule type" value="Genomic_DNA"/>
</dbReference>
<gene>
    <name evidence="2" type="ORF">EDM21_24515</name>
</gene>